<evidence type="ECO:0000256" key="1">
    <source>
        <dbReference type="SAM" id="MobiDB-lite"/>
    </source>
</evidence>
<reference evidence="2" key="1">
    <citation type="submission" date="2017-01" db="EMBL/GenBank/DDBJ databases">
        <authorList>
            <person name="Poblete-Castro I."/>
        </authorList>
    </citation>
    <scope>NUCLEOTIDE SEQUENCE [LARGE SCALE GENOMIC DNA]</scope>
    <source>
        <strain evidence="2">MT1</strain>
    </source>
</reference>
<organism evidence="2 3">
    <name type="scientific">Pseudomonas reinekei</name>
    <dbReference type="NCBI Taxonomy" id="395598"/>
    <lineage>
        <taxon>Bacteria</taxon>
        <taxon>Pseudomonadati</taxon>
        <taxon>Pseudomonadota</taxon>
        <taxon>Gammaproteobacteria</taxon>
        <taxon>Pseudomonadales</taxon>
        <taxon>Pseudomonadaceae</taxon>
        <taxon>Pseudomonas</taxon>
    </lineage>
</organism>
<feature type="region of interest" description="Disordered" evidence="1">
    <location>
        <begin position="46"/>
        <end position="68"/>
    </location>
</feature>
<comment type="caution">
    <text evidence="2">The sequence shown here is derived from an EMBL/GenBank/DDBJ whole genome shotgun (WGS) entry which is preliminary data.</text>
</comment>
<dbReference type="Proteomes" id="UP000186756">
    <property type="component" value="Unassembled WGS sequence"/>
</dbReference>
<accession>A0A1Q9X2N2</accession>
<dbReference type="AlphaFoldDB" id="A0A1Q9X2N2"/>
<proteinExistence type="predicted"/>
<dbReference type="EMBL" id="MSTQ01000002">
    <property type="protein sequence ID" value="OLU05267.1"/>
    <property type="molecule type" value="Genomic_DNA"/>
</dbReference>
<protein>
    <submittedName>
        <fullName evidence="2">Uncharacterized protein</fullName>
    </submittedName>
</protein>
<evidence type="ECO:0000313" key="2">
    <source>
        <dbReference type="EMBL" id="OLU05267.1"/>
    </source>
</evidence>
<evidence type="ECO:0000313" key="3">
    <source>
        <dbReference type="Proteomes" id="UP000186756"/>
    </source>
</evidence>
<sequence>MCRAVGLLRNCALESLLAGGDKAVWIGFGAVRRAVAVALTEGMGALIDSQDEENPGPPRNQAAKASSE</sequence>
<name>A0A1Q9X2N2_PSERE</name>
<keyword evidence="3" id="KW-1185">Reference proteome</keyword>
<gene>
    <name evidence="2" type="ORF">BVK86_03050</name>
</gene>